<feature type="compositionally biased region" description="Polar residues" evidence="6">
    <location>
        <begin position="1111"/>
        <end position="1131"/>
    </location>
</feature>
<accession>A0AAF0IIT1</accession>
<evidence type="ECO:0000313" key="9">
    <source>
        <dbReference type="Proteomes" id="UP001219355"/>
    </source>
</evidence>
<evidence type="ECO:0000256" key="5">
    <source>
        <dbReference type="ARBA" id="ARBA00022801"/>
    </source>
</evidence>
<dbReference type="EC" id="3.4.22.68" evidence="8"/>
<dbReference type="Gene3D" id="3.40.395.10">
    <property type="entry name" value="Adenoviral Proteinase, Chain A"/>
    <property type="match status" value="1"/>
</dbReference>
<dbReference type="Proteomes" id="UP001219355">
    <property type="component" value="Chromosome 1"/>
</dbReference>
<dbReference type="PANTHER" id="PTHR46896">
    <property type="entry name" value="SENTRIN-SPECIFIC PROTEASE"/>
    <property type="match status" value="1"/>
</dbReference>
<feature type="region of interest" description="Disordered" evidence="6">
    <location>
        <begin position="154"/>
        <end position="263"/>
    </location>
</feature>
<feature type="region of interest" description="Disordered" evidence="6">
    <location>
        <begin position="33"/>
        <end position="66"/>
    </location>
</feature>
<keyword evidence="4" id="KW-0833">Ubl conjugation pathway</keyword>
<feature type="region of interest" description="Disordered" evidence="6">
    <location>
        <begin position="550"/>
        <end position="628"/>
    </location>
</feature>
<feature type="compositionally biased region" description="Basic residues" evidence="6">
    <location>
        <begin position="934"/>
        <end position="945"/>
    </location>
</feature>
<keyword evidence="9" id="KW-1185">Reference proteome</keyword>
<feature type="compositionally biased region" description="Basic and acidic residues" evidence="6">
    <location>
        <begin position="803"/>
        <end position="813"/>
    </location>
</feature>
<dbReference type="PANTHER" id="PTHR46896:SF3">
    <property type="entry name" value="FI06413P-RELATED"/>
    <property type="match status" value="1"/>
</dbReference>
<dbReference type="Pfam" id="PF02902">
    <property type="entry name" value="Peptidase_C48"/>
    <property type="match status" value="2"/>
</dbReference>
<dbReference type="GO" id="GO:0005737">
    <property type="term" value="C:cytoplasm"/>
    <property type="evidence" value="ECO:0007669"/>
    <property type="project" value="TreeGrafter"/>
</dbReference>
<dbReference type="InterPro" id="IPR003653">
    <property type="entry name" value="Peptidase_C48_C"/>
</dbReference>
<feature type="compositionally biased region" description="Basic and acidic residues" evidence="6">
    <location>
        <begin position="54"/>
        <end position="66"/>
    </location>
</feature>
<evidence type="ECO:0000256" key="2">
    <source>
        <dbReference type="ARBA" id="ARBA00022553"/>
    </source>
</evidence>
<dbReference type="SUPFAM" id="SSF54001">
    <property type="entry name" value="Cysteine proteinases"/>
    <property type="match status" value="1"/>
</dbReference>
<comment type="similarity">
    <text evidence="1">Belongs to the peptidase C48 family.</text>
</comment>
<dbReference type="PROSITE" id="PS50600">
    <property type="entry name" value="ULP_PROTEASE"/>
    <property type="match status" value="1"/>
</dbReference>
<evidence type="ECO:0000313" key="8">
    <source>
        <dbReference type="EMBL" id="WEW56129.1"/>
    </source>
</evidence>
<dbReference type="GO" id="GO:0006508">
    <property type="term" value="P:proteolysis"/>
    <property type="evidence" value="ECO:0007669"/>
    <property type="project" value="UniProtKB-KW"/>
</dbReference>
<evidence type="ECO:0000256" key="3">
    <source>
        <dbReference type="ARBA" id="ARBA00022670"/>
    </source>
</evidence>
<feature type="region of interest" description="Disordered" evidence="6">
    <location>
        <begin position="909"/>
        <end position="952"/>
    </location>
</feature>
<evidence type="ECO:0000259" key="7">
    <source>
        <dbReference type="PROSITE" id="PS50600"/>
    </source>
</evidence>
<reference evidence="8" key="1">
    <citation type="submission" date="2023-03" db="EMBL/GenBank/DDBJ databases">
        <title>Emydomyces testavorans Genome Sequence.</title>
        <authorList>
            <person name="Hoyer L."/>
        </authorList>
    </citation>
    <scope>NUCLEOTIDE SEQUENCE</scope>
    <source>
        <strain evidence="8">16-2883</strain>
    </source>
</reference>
<feature type="region of interest" description="Disordered" evidence="6">
    <location>
        <begin position="309"/>
        <end position="368"/>
    </location>
</feature>
<dbReference type="InterPro" id="IPR051947">
    <property type="entry name" value="Sentrin-specific_protease"/>
</dbReference>
<feature type="region of interest" description="Disordered" evidence="6">
    <location>
        <begin position="1097"/>
        <end position="1173"/>
    </location>
</feature>
<keyword evidence="5 8" id="KW-0378">Hydrolase</keyword>
<dbReference type="GO" id="GO:0016926">
    <property type="term" value="P:protein desumoylation"/>
    <property type="evidence" value="ECO:0007669"/>
    <property type="project" value="TreeGrafter"/>
</dbReference>
<feature type="compositionally biased region" description="Low complexity" evidence="6">
    <location>
        <begin position="218"/>
        <end position="229"/>
    </location>
</feature>
<feature type="region of interest" description="Disordered" evidence="6">
    <location>
        <begin position="871"/>
        <end position="897"/>
    </location>
</feature>
<feature type="compositionally biased region" description="Basic and acidic residues" evidence="6">
    <location>
        <begin position="921"/>
        <end position="930"/>
    </location>
</feature>
<feature type="domain" description="Ubiquitin-like protease family profile" evidence="7">
    <location>
        <begin position="693"/>
        <end position="1024"/>
    </location>
</feature>
<name>A0AAF0IIT1_9EURO</name>
<keyword evidence="3 8" id="KW-0645">Protease</keyword>
<dbReference type="AlphaFoldDB" id="A0AAF0IIT1"/>
<feature type="region of interest" description="Disordered" evidence="6">
    <location>
        <begin position="803"/>
        <end position="829"/>
    </location>
</feature>
<dbReference type="EMBL" id="CP120627">
    <property type="protein sequence ID" value="WEW56129.1"/>
    <property type="molecule type" value="Genomic_DNA"/>
</dbReference>
<feature type="compositionally biased region" description="Polar residues" evidence="6">
    <location>
        <begin position="573"/>
        <end position="591"/>
    </location>
</feature>
<organism evidence="8 9">
    <name type="scientific">Emydomyces testavorans</name>
    <dbReference type="NCBI Taxonomy" id="2070801"/>
    <lineage>
        <taxon>Eukaryota</taxon>
        <taxon>Fungi</taxon>
        <taxon>Dikarya</taxon>
        <taxon>Ascomycota</taxon>
        <taxon>Pezizomycotina</taxon>
        <taxon>Eurotiomycetes</taxon>
        <taxon>Eurotiomycetidae</taxon>
        <taxon>Onygenales</taxon>
        <taxon>Nannizziopsiaceae</taxon>
        <taxon>Emydomyces</taxon>
    </lineage>
</organism>
<evidence type="ECO:0000256" key="1">
    <source>
        <dbReference type="ARBA" id="ARBA00005234"/>
    </source>
</evidence>
<proteinExistence type="inferred from homology"/>
<protein>
    <submittedName>
        <fullName evidence="8">Ulp1 protease family protein</fullName>
        <ecNumber evidence="8">3.4.22.68</ecNumber>
    </submittedName>
</protein>
<dbReference type="GO" id="GO:0005634">
    <property type="term" value="C:nucleus"/>
    <property type="evidence" value="ECO:0007669"/>
    <property type="project" value="TreeGrafter"/>
</dbReference>
<sequence length="1243" mass="138699">MFGVRKDSGPESTADKHISYRFGEFTGELNGTLKTGSFNASQSQEKSGFGFGAGKRDGRPLSRDDKEQLAEERRLFGDYSYVVQRAVEVVFWRRSGLTNFASNDPADVRIGIPGTSSRGWPKSTSTAKVRCSFVAIPSPNVTDEYRLLQSFSTFKPTNTLGPRQNKRNFRTRDNDTRSPYFPSRPNEDVSNNENGDHSRKKQKTEMPKNLIEIEDGESSSPASLSKSTSPIRSLNHHSAFGSQFRPRQRAVPATPEYWETEEAVQPPTVSAGIEKRWAVQLGDQCGSFDAEAFTKGAKKERINRLTRTSNRAPHPGAKTGRSVISAVEIPKPSGGSQNRTDDVDSQTYNGCRKPESRESPDEIQGGPTVGEFWRANNPAERALPPSNIRPTFFPTVSRNRKRREGRRRKDTAEITFSLKMFRCGPTVIDGPLQLVVDSNKSQLVLKPAAGWEVQKSYELKKVTSIFHDNQDDLTRVRLKFSKSADLSSDADMIFLNNRDRCCFRDLVQELVPGVKEHSKGRSWMDRAFNNATHAGIPDQPVSDFKRQSLKETPDHKNTKVQPPSQKRLKLSDTLLNGTSDVSRDSPTSSKQMKMEATLSPKLWTSRQGSLDPLSHSHPHPHPQVGSMDEGVPIPVKTYGKPVFALRATRSSTRQQHLDIDSDNDLPSEASLGSGKLKKWSNPLVYPKTGKKRAEVEAHDLARLRNGEFLNDNLIGLYVRFLEHHLERQHPEILNRIYFFNSFFFASLTNTPRGKRGINYQGVEKWTRSVDIFSYDYVVVPINESAHWYMAVICNLPTLFESRSDDDNSDKETVSPKAANAKIEEPTSNLQVANDSHEAANDMSGDNQIGNGKAGNLTTSFRSMTLLDTLAESSSLASPTEIPNVVESTEKDEWPAEDENQVSAHFFSKQQAALSTPAPPTKNEEHPEGKGSKSNSKKKKRGHKSRPSLPKYEPKQPVIITFDSLGCPRSPTIRILREYLEEEAKSKRSTAIDGKEIKGMTAHQIPLQPNYSDCGLYLLAYLEKFVQDPDIFITKLLQRAMDSKEDWPNLKSGVLRRRLRDFLNQLYDEVESEKQDATFLADSIPLNILLVDADADMQKTPPKLTGPEKPTSHPTSQSIASPSPSYTGTLKSDPTMGGETTVKDKRSATPIPPSVDEKPAKHGPSPCVIEGDKRPETFDSFLDDIEAVVSNPYECKSAQYKDVIQVPRTPSPQIQQTQVGQGEVQYISNSPLMENASKISIEGD</sequence>
<dbReference type="GO" id="GO:0070139">
    <property type="term" value="F:SUMO-specific endopeptidase activity"/>
    <property type="evidence" value="ECO:0007669"/>
    <property type="project" value="TreeGrafter"/>
</dbReference>
<dbReference type="InterPro" id="IPR038765">
    <property type="entry name" value="Papain-like_cys_pep_sf"/>
</dbReference>
<keyword evidence="2" id="KW-0597">Phosphoprotein</keyword>
<evidence type="ECO:0000256" key="4">
    <source>
        <dbReference type="ARBA" id="ARBA00022786"/>
    </source>
</evidence>
<feature type="compositionally biased region" description="Polar residues" evidence="6">
    <location>
        <begin position="33"/>
        <end position="46"/>
    </location>
</feature>
<gene>
    <name evidence="8" type="ORF">PRK78_001564</name>
</gene>
<evidence type="ECO:0000256" key="6">
    <source>
        <dbReference type="SAM" id="MobiDB-lite"/>
    </source>
</evidence>